<evidence type="ECO:0000256" key="1">
    <source>
        <dbReference type="SAM" id="MobiDB-lite"/>
    </source>
</evidence>
<keyword evidence="2" id="KW-0812">Transmembrane</keyword>
<gene>
    <name evidence="3" type="ORF">HYDPIDRAFT_119039</name>
</gene>
<evidence type="ECO:0000313" key="3">
    <source>
        <dbReference type="EMBL" id="KIJ58909.1"/>
    </source>
</evidence>
<keyword evidence="4" id="KW-1185">Reference proteome</keyword>
<dbReference type="HOGENOM" id="CLU_035509_13_1_1"/>
<protein>
    <submittedName>
        <fullName evidence="3">Uncharacterized protein</fullName>
    </submittedName>
</protein>
<organism evidence="3 4">
    <name type="scientific">Hydnomerulius pinastri MD-312</name>
    <dbReference type="NCBI Taxonomy" id="994086"/>
    <lineage>
        <taxon>Eukaryota</taxon>
        <taxon>Fungi</taxon>
        <taxon>Dikarya</taxon>
        <taxon>Basidiomycota</taxon>
        <taxon>Agaricomycotina</taxon>
        <taxon>Agaricomycetes</taxon>
        <taxon>Agaricomycetidae</taxon>
        <taxon>Boletales</taxon>
        <taxon>Boletales incertae sedis</taxon>
        <taxon>Leucogyrophana</taxon>
    </lineage>
</organism>
<keyword evidence="2" id="KW-0472">Membrane</keyword>
<evidence type="ECO:0000256" key="2">
    <source>
        <dbReference type="SAM" id="Phobius"/>
    </source>
</evidence>
<feature type="region of interest" description="Disordered" evidence="1">
    <location>
        <begin position="235"/>
        <end position="254"/>
    </location>
</feature>
<accession>A0A0C9V0X4</accession>
<proteinExistence type="predicted"/>
<dbReference type="Proteomes" id="UP000053820">
    <property type="component" value="Unassembled WGS sequence"/>
</dbReference>
<reference evidence="3 4" key="1">
    <citation type="submission" date="2014-04" db="EMBL/GenBank/DDBJ databases">
        <title>Evolutionary Origins and Diversification of the Mycorrhizal Mutualists.</title>
        <authorList>
            <consortium name="DOE Joint Genome Institute"/>
            <consortium name="Mycorrhizal Genomics Consortium"/>
            <person name="Kohler A."/>
            <person name="Kuo A."/>
            <person name="Nagy L.G."/>
            <person name="Floudas D."/>
            <person name="Copeland A."/>
            <person name="Barry K.W."/>
            <person name="Cichocki N."/>
            <person name="Veneault-Fourrey C."/>
            <person name="LaButti K."/>
            <person name="Lindquist E.A."/>
            <person name="Lipzen A."/>
            <person name="Lundell T."/>
            <person name="Morin E."/>
            <person name="Murat C."/>
            <person name="Riley R."/>
            <person name="Ohm R."/>
            <person name="Sun H."/>
            <person name="Tunlid A."/>
            <person name="Henrissat B."/>
            <person name="Grigoriev I.V."/>
            <person name="Hibbett D.S."/>
            <person name="Martin F."/>
        </authorList>
    </citation>
    <scope>NUCLEOTIDE SEQUENCE [LARGE SCALE GENOMIC DNA]</scope>
    <source>
        <strain evidence="3 4">MD-312</strain>
    </source>
</reference>
<name>A0A0C9V0X4_9AGAM</name>
<keyword evidence="2" id="KW-1133">Transmembrane helix</keyword>
<dbReference type="AlphaFoldDB" id="A0A0C9V0X4"/>
<sequence>MSFHKSKSCERLQIAVYTVAALEMAVNQGVISLRVWHLFTHNSIIRGAVTIIYLVCIVAIVVFLFMSLGLAPTSQEGCGAMLHIAIFWRVYLPAVILHSVLYLFTVLRTLGSTWRGMSGIGRRFISEGGPMYLVATCSLLYSLIASKLIDEPEAYIPAIESYFSQSMVSIAVCHAMLSIRTLAARYDVDPTWLLSHAELSRLRWKRGPDGEVVVDCEFPPDDENVELAQLPSVAQPKVAHPTSRPSTGASFMST</sequence>
<feature type="transmembrane region" description="Helical" evidence="2">
    <location>
        <begin position="48"/>
        <end position="70"/>
    </location>
</feature>
<dbReference type="EMBL" id="KN839905">
    <property type="protein sequence ID" value="KIJ58909.1"/>
    <property type="molecule type" value="Genomic_DNA"/>
</dbReference>
<feature type="transmembrane region" description="Helical" evidence="2">
    <location>
        <begin position="90"/>
        <end position="110"/>
    </location>
</feature>
<evidence type="ECO:0000313" key="4">
    <source>
        <dbReference type="Proteomes" id="UP000053820"/>
    </source>
</evidence>
<dbReference type="OrthoDB" id="2679643at2759"/>
<feature type="compositionally biased region" description="Polar residues" evidence="1">
    <location>
        <begin position="243"/>
        <end position="254"/>
    </location>
</feature>